<accession>A0AAU7LUC7</accession>
<feature type="chain" id="PRO_5043761664" description="Lipoprotein" evidence="2">
    <location>
        <begin position="20"/>
        <end position="62"/>
    </location>
</feature>
<proteinExistence type="predicted"/>
<dbReference type="RefSeq" id="WP_011799674.1">
    <property type="nucleotide sequence ID" value="NZ_CBCSCU010000028.1"/>
</dbReference>
<keyword evidence="2" id="KW-0732">Signal</keyword>
<evidence type="ECO:0000313" key="3">
    <source>
        <dbReference type="EMBL" id="XBP70493.1"/>
    </source>
</evidence>
<reference evidence="3" key="1">
    <citation type="submission" date="2024-05" db="EMBL/GenBank/DDBJ databases">
        <authorList>
            <person name="Bunk B."/>
            <person name="Swiderski J."/>
            <person name="Sproer C."/>
            <person name="Thiel V."/>
        </authorList>
    </citation>
    <scope>NUCLEOTIDE SEQUENCE</scope>
    <source>
        <strain evidence="3">DSM 17735</strain>
    </source>
</reference>
<dbReference type="AlphaFoldDB" id="A0AAU7LUC7"/>
<feature type="compositionally biased region" description="Basic and acidic residues" evidence="1">
    <location>
        <begin position="39"/>
        <end position="56"/>
    </location>
</feature>
<organism evidence="3">
    <name type="scientific">Polaromonas hydrogenivorans</name>
    <dbReference type="NCBI Taxonomy" id="335476"/>
    <lineage>
        <taxon>Bacteria</taxon>
        <taxon>Pseudomonadati</taxon>
        <taxon>Pseudomonadota</taxon>
        <taxon>Betaproteobacteria</taxon>
        <taxon>Burkholderiales</taxon>
        <taxon>Comamonadaceae</taxon>
        <taxon>Polaromonas</taxon>
    </lineage>
</organism>
<feature type="region of interest" description="Disordered" evidence="1">
    <location>
        <begin position="22"/>
        <end position="62"/>
    </location>
</feature>
<dbReference type="PROSITE" id="PS51257">
    <property type="entry name" value="PROKAR_LIPOPROTEIN"/>
    <property type="match status" value="1"/>
</dbReference>
<dbReference type="EMBL" id="CP157675">
    <property type="protein sequence ID" value="XBP70493.1"/>
    <property type="molecule type" value="Genomic_DNA"/>
</dbReference>
<protein>
    <recommendedName>
        <fullName evidence="4">Lipoprotein</fullName>
    </recommendedName>
</protein>
<sequence>MKILAAIVLVLTSLTGCVAYPVPYDNGPPQGHYGGPHRGQGDRDGDGVRNRDDRRPNNPYRY</sequence>
<evidence type="ECO:0000256" key="2">
    <source>
        <dbReference type="SAM" id="SignalP"/>
    </source>
</evidence>
<gene>
    <name evidence="3" type="ORF">ABLV49_01230</name>
</gene>
<evidence type="ECO:0000256" key="1">
    <source>
        <dbReference type="SAM" id="MobiDB-lite"/>
    </source>
</evidence>
<evidence type="ECO:0008006" key="4">
    <source>
        <dbReference type="Google" id="ProtNLM"/>
    </source>
</evidence>
<feature type="signal peptide" evidence="2">
    <location>
        <begin position="1"/>
        <end position="19"/>
    </location>
</feature>
<name>A0AAU7LUC7_9BURK</name>